<dbReference type="AlphaFoldDB" id="A0A7Y0HNW8"/>
<accession>A0A7Y0HNW8</accession>
<reference evidence="1 2" key="1">
    <citation type="submission" date="2020-04" db="EMBL/GenBank/DDBJ databases">
        <authorList>
            <person name="Doyle D.A."/>
        </authorList>
    </citation>
    <scope>NUCLEOTIDE SEQUENCE [LARGE SCALE GENOMIC DNA]</scope>
    <source>
        <strain evidence="1 2">P21</strain>
    </source>
</reference>
<dbReference type="InterPro" id="IPR029058">
    <property type="entry name" value="AB_hydrolase_fold"/>
</dbReference>
<comment type="caution">
    <text evidence="1">The sequence shown here is derived from an EMBL/GenBank/DDBJ whole genome shotgun (WGS) entry which is preliminary data.</text>
</comment>
<dbReference type="PANTHER" id="PTHR48098:SF3">
    <property type="entry name" value="IRON(III) ENTEROBACTIN ESTERASE"/>
    <property type="match status" value="1"/>
</dbReference>
<dbReference type="InterPro" id="IPR050583">
    <property type="entry name" value="Mycobacterial_A85_antigen"/>
</dbReference>
<reference evidence="1 2" key="2">
    <citation type="submission" date="2020-06" db="EMBL/GenBank/DDBJ databases">
        <title>Complete Genome Sequence of Clostridium muelleri sp. nov. P21T, an Acid-Alcohol Producing Acetogen Isolated from Old Hay.</title>
        <authorList>
            <person name="Duncan K.E."/>
            <person name="Tanner R.S."/>
        </authorList>
    </citation>
    <scope>NUCLEOTIDE SEQUENCE [LARGE SCALE GENOMIC DNA]</scope>
    <source>
        <strain evidence="1 2">P21</strain>
    </source>
</reference>
<proteinExistence type="predicted"/>
<dbReference type="Pfam" id="PF00756">
    <property type="entry name" value="Esterase"/>
    <property type="match status" value="1"/>
</dbReference>
<keyword evidence="2" id="KW-1185">Reference proteome</keyword>
<dbReference type="EMBL" id="JABBNI010000025">
    <property type="protein sequence ID" value="NMM63600.1"/>
    <property type="molecule type" value="Genomic_DNA"/>
</dbReference>
<dbReference type="InterPro" id="IPR000801">
    <property type="entry name" value="Esterase-like"/>
</dbReference>
<dbReference type="Proteomes" id="UP000537131">
    <property type="component" value="Unassembled WGS sequence"/>
</dbReference>
<name>A0A7Y0HNW8_9CLOT</name>
<evidence type="ECO:0000313" key="1">
    <source>
        <dbReference type="EMBL" id="NMM63600.1"/>
    </source>
</evidence>
<organism evidence="1 2">
    <name type="scientific">Clostridium muellerianum</name>
    <dbReference type="NCBI Taxonomy" id="2716538"/>
    <lineage>
        <taxon>Bacteria</taxon>
        <taxon>Bacillati</taxon>
        <taxon>Bacillota</taxon>
        <taxon>Clostridia</taxon>
        <taxon>Eubacteriales</taxon>
        <taxon>Clostridiaceae</taxon>
        <taxon>Clostridium</taxon>
    </lineage>
</organism>
<protein>
    <submittedName>
        <fullName evidence="1">Esterase family protein</fullName>
    </submittedName>
</protein>
<sequence length="178" mass="20206">MTNSGENFWLEEKIDIPKGTITKYEFESSYFIEPRGINVYKPSGYNKDSSPYGFITLTDGYDYINVLKAEQVLNNLIADKKIPPIVAIFIDSTDKRSEDLSCNDLFCNSVANEMIPWLKEKYNLSKDPQKAVIGGLSLGGLTTTYMGLKHSEVFRNVLCQSGSFWYKPIKSDKKMNVK</sequence>
<dbReference type="PANTHER" id="PTHR48098">
    <property type="entry name" value="ENTEROCHELIN ESTERASE-RELATED"/>
    <property type="match status" value="1"/>
</dbReference>
<evidence type="ECO:0000313" key="2">
    <source>
        <dbReference type="Proteomes" id="UP000537131"/>
    </source>
</evidence>
<dbReference type="Gene3D" id="3.40.50.1820">
    <property type="entry name" value="alpha/beta hydrolase"/>
    <property type="match status" value="1"/>
</dbReference>
<dbReference type="SUPFAM" id="SSF53474">
    <property type="entry name" value="alpha/beta-Hydrolases"/>
    <property type="match status" value="1"/>
</dbReference>
<dbReference type="RefSeq" id="WP_169298197.1">
    <property type="nucleotide sequence ID" value="NZ_JABBNI010000025.1"/>
</dbReference>
<gene>
    <name evidence="1" type="ORF">HBE96_13130</name>
</gene>